<comment type="caution">
    <text evidence="2">The sequence shown here is derived from an EMBL/GenBank/DDBJ whole genome shotgun (WGS) entry which is preliminary data.</text>
</comment>
<name>A0AA36DE56_9BILA</name>
<dbReference type="Pfam" id="PF00188">
    <property type="entry name" value="CAP"/>
    <property type="match status" value="1"/>
</dbReference>
<sequence length="306" mass="34362">MRYLLPLVQAIILSSAVKRLNHKKCHAEVSDEFRWTALYRMNFYREMLAQGMAPNKTGMLPGAKNMYKLLYDCALEDISYKVTSVCASNLKYDPNGIIYGAPSSAPKSAASAPDYLSETISDHVRDTQYDGLAADVKVDWYTTYWTMKYNCEAEKSAHEWAAQCQVAHSSNRNKTGENLYFKFDNQQEPGAALTAAMQQWWGELAQYGVGPEPNLTDSVWQRGVGHYTQASGGWAIELCFQMAWQETTEVGCAWAHCPDFTYVVCHYKPAGNYMNELIYERGTPCQTDADCGSGRTCLVDEALCQV</sequence>
<gene>
    <name evidence="2" type="ORF">MSPICULIGERA_LOCUS22681</name>
</gene>
<evidence type="ECO:0000313" key="2">
    <source>
        <dbReference type="EMBL" id="CAJ0584634.1"/>
    </source>
</evidence>
<dbReference type="CDD" id="cd05380">
    <property type="entry name" value="CAP_euk"/>
    <property type="match status" value="1"/>
</dbReference>
<dbReference type="SUPFAM" id="SSF55797">
    <property type="entry name" value="PR-1-like"/>
    <property type="match status" value="2"/>
</dbReference>
<feature type="non-terminal residue" evidence="2">
    <location>
        <position position="306"/>
    </location>
</feature>
<dbReference type="InterPro" id="IPR001283">
    <property type="entry name" value="CRISP-related"/>
</dbReference>
<dbReference type="PANTHER" id="PTHR10334">
    <property type="entry name" value="CYSTEINE-RICH SECRETORY PROTEIN-RELATED"/>
    <property type="match status" value="1"/>
</dbReference>
<dbReference type="AlphaFoldDB" id="A0AA36DE56"/>
<dbReference type="PROSITE" id="PS01010">
    <property type="entry name" value="CRISP_2"/>
    <property type="match status" value="1"/>
</dbReference>
<dbReference type="SMART" id="SM00198">
    <property type="entry name" value="SCP"/>
    <property type="match status" value="1"/>
</dbReference>
<feature type="domain" description="SCP" evidence="1">
    <location>
        <begin position="114"/>
        <end position="275"/>
    </location>
</feature>
<evidence type="ECO:0000313" key="3">
    <source>
        <dbReference type="Proteomes" id="UP001177023"/>
    </source>
</evidence>
<organism evidence="2 3">
    <name type="scientific">Mesorhabditis spiculigera</name>
    <dbReference type="NCBI Taxonomy" id="96644"/>
    <lineage>
        <taxon>Eukaryota</taxon>
        <taxon>Metazoa</taxon>
        <taxon>Ecdysozoa</taxon>
        <taxon>Nematoda</taxon>
        <taxon>Chromadorea</taxon>
        <taxon>Rhabditida</taxon>
        <taxon>Rhabditina</taxon>
        <taxon>Rhabditomorpha</taxon>
        <taxon>Rhabditoidea</taxon>
        <taxon>Rhabditidae</taxon>
        <taxon>Mesorhabditinae</taxon>
        <taxon>Mesorhabditis</taxon>
    </lineage>
</organism>
<dbReference type="GO" id="GO:0005576">
    <property type="term" value="C:extracellular region"/>
    <property type="evidence" value="ECO:0007669"/>
    <property type="project" value="InterPro"/>
</dbReference>
<dbReference type="InterPro" id="IPR014044">
    <property type="entry name" value="CAP_dom"/>
</dbReference>
<dbReference type="PRINTS" id="PR00837">
    <property type="entry name" value="V5TPXLIKE"/>
</dbReference>
<proteinExistence type="predicted"/>
<dbReference type="EMBL" id="CATQJA010002699">
    <property type="protein sequence ID" value="CAJ0584634.1"/>
    <property type="molecule type" value="Genomic_DNA"/>
</dbReference>
<accession>A0AA36DE56</accession>
<evidence type="ECO:0000259" key="1">
    <source>
        <dbReference type="SMART" id="SM00198"/>
    </source>
</evidence>
<dbReference type="Gene3D" id="3.40.33.10">
    <property type="entry name" value="CAP"/>
    <property type="match status" value="2"/>
</dbReference>
<dbReference type="Proteomes" id="UP001177023">
    <property type="component" value="Unassembled WGS sequence"/>
</dbReference>
<protein>
    <recommendedName>
        <fullName evidence="1">SCP domain-containing protein</fullName>
    </recommendedName>
</protein>
<keyword evidence="3" id="KW-1185">Reference proteome</keyword>
<dbReference type="InterPro" id="IPR035940">
    <property type="entry name" value="CAP_sf"/>
</dbReference>
<reference evidence="2" key="1">
    <citation type="submission" date="2023-06" db="EMBL/GenBank/DDBJ databases">
        <authorList>
            <person name="Delattre M."/>
        </authorList>
    </citation>
    <scope>NUCLEOTIDE SEQUENCE</scope>
    <source>
        <strain evidence="2">AF72</strain>
    </source>
</reference>
<dbReference type="InterPro" id="IPR018244">
    <property type="entry name" value="Allrgn_V5/Tpx1_CS"/>
</dbReference>